<name>A0A238L3S1_9RHOB</name>
<sequence>MGKPHPIELRTRVVAYVDEGHGHREAARHFRLSPKFVNELVKLRRETGSLAPRRQGNGGGHGKLAGVTGWIEARVAARGEITLDELTVELAEVHGIDVHRGTVWRALHGLGMTHKKRPSGA</sequence>
<dbReference type="InterPro" id="IPR009057">
    <property type="entry name" value="Homeodomain-like_sf"/>
</dbReference>
<dbReference type="OrthoDB" id="565387at2"/>
<keyword evidence="2" id="KW-1185">Reference proteome</keyword>
<dbReference type="InterPro" id="IPR036388">
    <property type="entry name" value="WH-like_DNA-bd_sf"/>
</dbReference>
<dbReference type="SUPFAM" id="SSF46689">
    <property type="entry name" value="Homeodomain-like"/>
    <property type="match status" value="1"/>
</dbReference>
<dbReference type="AlphaFoldDB" id="A0A238L3S1"/>
<dbReference type="EMBL" id="FXYF01000015">
    <property type="protein sequence ID" value="SMX49072.1"/>
    <property type="molecule type" value="Genomic_DNA"/>
</dbReference>
<protein>
    <submittedName>
        <fullName evidence="1">Transposase</fullName>
    </submittedName>
</protein>
<reference evidence="1 2" key="1">
    <citation type="submission" date="2017-05" db="EMBL/GenBank/DDBJ databases">
        <authorList>
            <person name="Song R."/>
            <person name="Chenine A.L."/>
            <person name="Ruprecht R.M."/>
        </authorList>
    </citation>
    <scope>NUCLEOTIDE SEQUENCE [LARGE SCALE GENOMIC DNA]</scope>
    <source>
        <strain evidence="1 2">CECT 8898</strain>
    </source>
</reference>
<dbReference type="Gene3D" id="1.10.10.10">
    <property type="entry name" value="Winged helix-like DNA-binding domain superfamily/Winged helix DNA-binding domain"/>
    <property type="match status" value="1"/>
</dbReference>
<accession>A0A238L3S1</accession>
<proteinExistence type="predicted"/>
<evidence type="ECO:0000313" key="2">
    <source>
        <dbReference type="Proteomes" id="UP000207598"/>
    </source>
</evidence>
<dbReference type="Proteomes" id="UP000207598">
    <property type="component" value="Unassembled WGS sequence"/>
</dbReference>
<gene>
    <name evidence="1" type="ORF">MAA8898_04176</name>
</gene>
<evidence type="ECO:0000313" key="1">
    <source>
        <dbReference type="EMBL" id="SMX49072.1"/>
    </source>
</evidence>
<organism evidence="1 2">
    <name type="scientific">Maliponia aquimaris</name>
    <dbReference type="NCBI Taxonomy" id="1673631"/>
    <lineage>
        <taxon>Bacteria</taxon>
        <taxon>Pseudomonadati</taxon>
        <taxon>Pseudomonadota</taxon>
        <taxon>Alphaproteobacteria</taxon>
        <taxon>Rhodobacterales</taxon>
        <taxon>Paracoccaceae</taxon>
        <taxon>Maliponia</taxon>
    </lineage>
</organism>